<evidence type="ECO:0000256" key="6">
    <source>
        <dbReference type="ARBA" id="ARBA00023034"/>
    </source>
</evidence>
<comment type="subcellular location">
    <subcellularLocation>
        <location evidence="1">Golgi apparatus membrane</location>
        <topology evidence="1">Peripheral membrane protein</topology>
    </subcellularLocation>
</comment>
<evidence type="ECO:0000256" key="1">
    <source>
        <dbReference type="ARBA" id="ARBA00004395"/>
    </source>
</evidence>
<feature type="domain" description="J" evidence="9">
    <location>
        <begin position="721"/>
        <end position="786"/>
    </location>
</feature>
<dbReference type="GO" id="GO:0006891">
    <property type="term" value="P:intra-Golgi vesicle-mediated transport"/>
    <property type="evidence" value="ECO:0007669"/>
    <property type="project" value="TreeGrafter"/>
</dbReference>
<evidence type="ECO:0000259" key="9">
    <source>
        <dbReference type="PROSITE" id="PS50076"/>
    </source>
</evidence>
<dbReference type="Gene3D" id="1.10.287.110">
    <property type="entry name" value="DnaJ domain"/>
    <property type="match status" value="1"/>
</dbReference>
<dbReference type="AlphaFoldDB" id="A0AA39S849"/>
<dbReference type="PANTHER" id="PTHR12961">
    <property type="entry name" value="CONSERVED OLIGOMERIC GOLGI COMPLEX COMPONENT 2"/>
    <property type="match status" value="1"/>
</dbReference>
<dbReference type="InterPro" id="IPR024602">
    <property type="entry name" value="COG_su2_N"/>
</dbReference>
<dbReference type="InterPro" id="IPR036869">
    <property type="entry name" value="J_dom_sf"/>
</dbReference>
<evidence type="ECO:0000256" key="3">
    <source>
        <dbReference type="ARBA" id="ARBA00020977"/>
    </source>
</evidence>
<evidence type="ECO:0000256" key="2">
    <source>
        <dbReference type="ARBA" id="ARBA00007603"/>
    </source>
</evidence>
<dbReference type="Pfam" id="PF06148">
    <property type="entry name" value="COG2_N"/>
    <property type="match status" value="1"/>
</dbReference>
<dbReference type="InterPro" id="IPR009316">
    <property type="entry name" value="COG2"/>
</dbReference>
<dbReference type="InterPro" id="IPR001623">
    <property type="entry name" value="DnaJ_domain"/>
</dbReference>
<dbReference type="EMBL" id="JAUESC010000382">
    <property type="protein sequence ID" value="KAK0586718.1"/>
    <property type="molecule type" value="Genomic_DNA"/>
</dbReference>
<dbReference type="Pfam" id="PF12022">
    <property type="entry name" value="COG2_C"/>
    <property type="match status" value="1"/>
</dbReference>
<reference evidence="10" key="2">
    <citation type="submission" date="2023-06" db="EMBL/GenBank/DDBJ databases">
        <authorList>
            <person name="Swenson N.G."/>
            <person name="Wegrzyn J.L."/>
            <person name="Mcevoy S.L."/>
        </authorList>
    </citation>
    <scope>NUCLEOTIDE SEQUENCE</scope>
    <source>
        <strain evidence="10">NS2018</strain>
        <tissue evidence="10">Leaf</tissue>
    </source>
</reference>
<sequence>MPESIPTSPPHRSTTDFFSDPVHLSSLNHELIHLIDRDYADFVNLSTKLVDVDTVVVRMRAPLLELRENIEGFRGSVEGSLVASQSALKQRSEAAAAREVLQLLLDTSHVVSKVEKLIKELPRLPTHWSNRDVNLAERNSASYAATLQNVENGTNLRETQSMLLERIASEMNRLKFYIAHAQNLPFIGNMEKRFQSASLLLDASLGHCFVDGLEHQDANKDCKFLLEISSTENSGLHVFDFLANSILKEVLSAIQKGKPGAFSPGRPSEFLKNYKSSLDFLAHLEGYCPSRSAVAKFRAKCVYFEFMKQWNVRVYFSLRFQEIAGALHSALIAASLAPIHNSHSDEGKSPLLTLKLSVTLLESLRTCWREDVFILTCSDKFFRLSLQLLSRYSNWLSSGLAARKVGNSGANPGNEWAISASLDDFIYILHDTNCLASEVCGDYLAYVLNLLSSCPAEVLDLVKQSIIQGGMALNALQPSVINTIVEKAVEDLTATFRVPRESLPAATFRQLKALLEGKQAMMYLTTETKNKLLVSAANEIIDRYYKKFEMAKETESSPQKQGTASMNVTDHNVSENDNFSMQLFLDIQEYGRILAALGVEATDIPAYCYLWRCVTPLDRQSVNKFLRVILAAGSMCFVLLLKLRFCFNLYNLFLFSHPPLLISHHDRRYAGYGRGALLEMQQCLYFEVGFSRPAIGSVNRYVEAYRINLAALMIHPNGERNWYKVLGIEQHFVSCRDITHQFVKLAKIIDPEVHSSSAAPRALKHVTMAWENLGEPDKRCAYHARVGLPLEIASKKRSRLETPLEIASQKRCRVKSSSHHVKRHMVTF</sequence>
<organism evidence="10 11">
    <name type="scientific">Acer saccharum</name>
    <name type="common">Sugar maple</name>
    <dbReference type="NCBI Taxonomy" id="4024"/>
    <lineage>
        <taxon>Eukaryota</taxon>
        <taxon>Viridiplantae</taxon>
        <taxon>Streptophyta</taxon>
        <taxon>Embryophyta</taxon>
        <taxon>Tracheophyta</taxon>
        <taxon>Spermatophyta</taxon>
        <taxon>Magnoliopsida</taxon>
        <taxon>eudicotyledons</taxon>
        <taxon>Gunneridae</taxon>
        <taxon>Pentapetalae</taxon>
        <taxon>rosids</taxon>
        <taxon>malvids</taxon>
        <taxon>Sapindales</taxon>
        <taxon>Sapindaceae</taxon>
        <taxon>Hippocastanoideae</taxon>
        <taxon>Acereae</taxon>
        <taxon>Acer</taxon>
    </lineage>
</organism>
<dbReference type="GO" id="GO:0007030">
    <property type="term" value="P:Golgi organization"/>
    <property type="evidence" value="ECO:0007669"/>
    <property type="project" value="InterPro"/>
</dbReference>
<dbReference type="GO" id="GO:0015031">
    <property type="term" value="P:protein transport"/>
    <property type="evidence" value="ECO:0007669"/>
    <property type="project" value="UniProtKB-KW"/>
</dbReference>
<dbReference type="GO" id="GO:0017119">
    <property type="term" value="C:Golgi transport complex"/>
    <property type="evidence" value="ECO:0007669"/>
    <property type="project" value="TreeGrafter"/>
</dbReference>
<evidence type="ECO:0000313" key="11">
    <source>
        <dbReference type="Proteomes" id="UP001168877"/>
    </source>
</evidence>
<name>A0AA39S849_ACESA</name>
<evidence type="ECO:0000256" key="7">
    <source>
        <dbReference type="ARBA" id="ARBA00023136"/>
    </source>
</evidence>
<keyword evidence="6" id="KW-0333">Golgi apparatus</keyword>
<dbReference type="PANTHER" id="PTHR12961:SF0">
    <property type="entry name" value="CONSERVED OLIGOMERIC GOLGI COMPLEX SUBUNIT 2"/>
    <property type="match status" value="1"/>
</dbReference>
<keyword evidence="11" id="KW-1185">Reference proteome</keyword>
<reference evidence="10" key="1">
    <citation type="journal article" date="2022" name="Plant J.">
        <title>Strategies of tolerance reflected in two North American maple genomes.</title>
        <authorList>
            <person name="McEvoy S.L."/>
            <person name="Sezen U.U."/>
            <person name="Trouern-Trend A."/>
            <person name="McMahon S.M."/>
            <person name="Schaberg P.G."/>
            <person name="Yang J."/>
            <person name="Wegrzyn J.L."/>
            <person name="Swenson N.G."/>
        </authorList>
    </citation>
    <scope>NUCLEOTIDE SEQUENCE</scope>
    <source>
        <strain evidence="10">NS2018</strain>
    </source>
</reference>
<dbReference type="PROSITE" id="PS50076">
    <property type="entry name" value="DNAJ_2"/>
    <property type="match status" value="1"/>
</dbReference>
<keyword evidence="5" id="KW-0653">Protein transport</keyword>
<evidence type="ECO:0000313" key="10">
    <source>
        <dbReference type="EMBL" id="KAK0586718.1"/>
    </source>
</evidence>
<comment type="similarity">
    <text evidence="2">Belongs to the COG2 family.</text>
</comment>
<keyword evidence="7" id="KW-0472">Membrane</keyword>
<dbReference type="GO" id="GO:0000139">
    <property type="term" value="C:Golgi membrane"/>
    <property type="evidence" value="ECO:0007669"/>
    <property type="project" value="UniProtKB-SubCell"/>
</dbReference>
<evidence type="ECO:0000256" key="4">
    <source>
        <dbReference type="ARBA" id="ARBA00022448"/>
    </source>
</evidence>
<keyword evidence="4" id="KW-0813">Transport</keyword>
<proteinExistence type="inferred from homology"/>
<evidence type="ECO:0000256" key="8">
    <source>
        <dbReference type="ARBA" id="ARBA00031344"/>
    </source>
</evidence>
<accession>A0AA39S849</accession>
<protein>
    <recommendedName>
        <fullName evidence="3">Conserved oligomeric Golgi complex subunit 2</fullName>
    </recommendedName>
    <alternativeName>
        <fullName evidence="8">Component of oligomeric Golgi complex 2</fullName>
    </alternativeName>
</protein>
<dbReference type="InterPro" id="IPR024603">
    <property type="entry name" value="COG_complex_COG2_C"/>
</dbReference>
<evidence type="ECO:0000256" key="5">
    <source>
        <dbReference type="ARBA" id="ARBA00022927"/>
    </source>
</evidence>
<comment type="caution">
    <text evidence="10">The sequence shown here is derived from an EMBL/GenBank/DDBJ whole genome shotgun (WGS) entry which is preliminary data.</text>
</comment>
<dbReference type="Proteomes" id="UP001168877">
    <property type="component" value="Unassembled WGS sequence"/>
</dbReference>
<dbReference type="SUPFAM" id="SSF46565">
    <property type="entry name" value="Chaperone J-domain"/>
    <property type="match status" value="1"/>
</dbReference>
<gene>
    <name evidence="10" type="ORF">LWI29_011294</name>
</gene>